<evidence type="ECO:0000259" key="3">
    <source>
        <dbReference type="PROSITE" id="PS50966"/>
    </source>
</evidence>
<evidence type="ECO:0000313" key="5">
    <source>
        <dbReference type="Proteomes" id="UP000078397"/>
    </source>
</evidence>
<reference evidence="4 5" key="1">
    <citation type="journal article" date="2016" name="PLoS Pathog.">
        <title>Biosynthesis of antibiotic leucinostatins in bio-control fungus Purpureocillium lilacinum and their inhibition on phytophthora revealed by genome mining.</title>
        <authorList>
            <person name="Wang G."/>
            <person name="Liu Z."/>
            <person name="Lin R."/>
            <person name="Li E."/>
            <person name="Mao Z."/>
            <person name="Ling J."/>
            <person name="Yang Y."/>
            <person name="Yin W.B."/>
            <person name="Xie B."/>
        </authorList>
    </citation>
    <scope>NUCLEOTIDE SEQUENCE [LARGE SCALE GENOMIC DNA]</scope>
    <source>
        <strain evidence="4">170</strain>
    </source>
</reference>
<keyword evidence="5" id="KW-1185">Reference proteome</keyword>
<evidence type="ECO:0000313" key="4">
    <source>
        <dbReference type="EMBL" id="OAQ63005.1"/>
    </source>
</evidence>
<proteinExistence type="predicted"/>
<accession>A0A179FBR7</accession>
<dbReference type="RefSeq" id="XP_018140585.1">
    <property type="nucleotide sequence ID" value="XM_018287539.1"/>
</dbReference>
<dbReference type="Pfam" id="PF04434">
    <property type="entry name" value="SWIM"/>
    <property type="match status" value="1"/>
</dbReference>
<dbReference type="OrthoDB" id="2122982at2759"/>
<dbReference type="InterPro" id="IPR007527">
    <property type="entry name" value="Znf_SWIM"/>
</dbReference>
<sequence length="204" mass="22476">MPVIDLIYPTAEHTPTPSPSLRPQTPSNVTIEATDSASSSPEMRVIDLVYPTGHTPPKEPSPTPPPHEKRLRRHHATAPYSFDKVYQRALTQRFYVLQRTPCGTEDCPAESFEMTGSTGNIYTVHINREPSCDCPHALGGNQCKHVIFILAKVLQAPVELVYQDALLSSELRSIFEGAPSGLAAREEGGSGRKLRVIVRFAFVN</sequence>
<dbReference type="GO" id="GO:0061630">
    <property type="term" value="F:ubiquitin protein ligase activity"/>
    <property type="evidence" value="ECO:0007669"/>
    <property type="project" value="InterPro"/>
</dbReference>
<evidence type="ECO:0000256" key="2">
    <source>
        <dbReference type="SAM" id="MobiDB-lite"/>
    </source>
</evidence>
<comment type="caution">
    <text evidence="4">The sequence shown here is derived from an EMBL/GenBank/DDBJ whole genome shotgun (WGS) entry which is preliminary data.</text>
</comment>
<dbReference type="InterPro" id="IPR039903">
    <property type="entry name" value="Zswim2"/>
</dbReference>
<dbReference type="EMBL" id="LSBJ02000006">
    <property type="protein sequence ID" value="OAQ63005.1"/>
    <property type="molecule type" value="Genomic_DNA"/>
</dbReference>
<dbReference type="GO" id="GO:0008270">
    <property type="term" value="F:zinc ion binding"/>
    <property type="evidence" value="ECO:0007669"/>
    <property type="project" value="UniProtKB-KW"/>
</dbReference>
<keyword evidence="1" id="KW-0862">Zinc</keyword>
<dbReference type="PANTHER" id="PTHR21540">
    <property type="entry name" value="RING FINGER AND SWIM DOMAIN-CONTAINING PROTEIN 2"/>
    <property type="match status" value="1"/>
</dbReference>
<dbReference type="AlphaFoldDB" id="A0A179FBR7"/>
<keyword evidence="1" id="KW-0863">Zinc-finger</keyword>
<evidence type="ECO:0000256" key="1">
    <source>
        <dbReference type="PROSITE-ProRule" id="PRU00325"/>
    </source>
</evidence>
<dbReference type="Proteomes" id="UP000078397">
    <property type="component" value="Unassembled WGS sequence"/>
</dbReference>
<feature type="domain" description="SWIM-type" evidence="3">
    <location>
        <begin position="122"/>
        <end position="154"/>
    </location>
</feature>
<dbReference type="PANTHER" id="PTHR21540:SF0">
    <property type="entry name" value="PHD FAMILY PROTEIN"/>
    <property type="match status" value="1"/>
</dbReference>
<feature type="compositionally biased region" description="Polar residues" evidence="2">
    <location>
        <begin position="13"/>
        <end position="41"/>
    </location>
</feature>
<dbReference type="GeneID" id="28851533"/>
<name>A0A179FBR7_METCM</name>
<dbReference type="PROSITE" id="PS50966">
    <property type="entry name" value="ZF_SWIM"/>
    <property type="match status" value="1"/>
</dbReference>
<dbReference type="STRING" id="1380566.A0A179FBR7"/>
<organism evidence="4 5">
    <name type="scientific">Pochonia chlamydosporia 170</name>
    <dbReference type="NCBI Taxonomy" id="1380566"/>
    <lineage>
        <taxon>Eukaryota</taxon>
        <taxon>Fungi</taxon>
        <taxon>Dikarya</taxon>
        <taxon>Ascomycota</taxon>
        <taxon>Pezizomycotina</taxon>
        <taxon>Sordariomycetes</taxon>
        <taxon>Hypocreomycetidae</taxon>
        <taxon>Hypocreales</taxon>
        <taxon>Clavicipitaceae</taxon>
        <taxon>Pochonia</taxon>
    </lineage>
</organism>
<keyword evidence="1" id="KW-0479">Metal-binding</keyword>
<protein>
    <submittedName>
        <fullName evidence="4">Znf1</fullName>
    </submittedName>
</protein>
<gene>
    <name evidence="4" type="ORF">VFPPC_08922</name>
</gene>
<feature type="region of interest" description="Disordered" evidence="2">
    <location>
        <begin position="1"/>
        <end position="71"/>
    </location>
</feature>
<dbReference type="KEGG" id="pchm:VFPPC_08922"/>